<feature type="signal peptide" evidence="1">
    <location>
        <begin position="1"/>
        <end position="20"/>
    </location>
</feature>
<evidence type="ECO:0008006" key="4">
    <source>
        <dbReference type="Google" id="ProtNLM"/>
    </source>
</evidence>
<dbReference type="SUPFAM" id="SSF51445">
    <property type="entry name" value="(Trans)glycosidases"/>
    <property type="match status" value="1"/>
</dbReference>
<feature type="chain" id="PRO_5042910271" description="Cyclotide" evidence="1">
    <location>
        <begin position="21"/>
        <end position="124"/>
    </location>
</feature>
<reference evidence="2 3" key="1">
    <citation type="submission" date="2024-01" db="EMBL/GenBank/DDBJ databases">
        <title>The genomes of 5 underutilized Papilionoideae crops provide insights into root nodulation and disease resistance.</title>
        <authorList>
            <person name="Yuan L."/>
        </authorList>
    </citation>
    <scope>NUCLEOTIDE SEQUENCE [LARGE SCALE GENOMIC DNA]</scope>
    <source>
        <strain evidence="2">LY-2023</strain>
        <tissue evidence="2">Leaf</tissue>
    </source>
</reference>
<accession>A0AAN9FGR9</accession>
<dbReference type="Proteomes" id="UP001359559">
    <property type="component" value="Unassembled WGS sequence"/>
</dbReference>
<protein>
    <recommendedName>
        <fullName evidence="4">Cyclotide</fullName>
    </recommendedName>
</protein>
<proteinExistence type="predicted"/>
<evidence type="ECO:0000313" key="3">
    <source>
        <dbReference type="Proteomes" id="UP001359559"/>
    </source>
</evidence>
<comment type="caution">
    <text evidence="2">The sequence shown here is derived from an EMBL/GenBank/DDBJ whole genome shotgun (WGS) entry which is preliminary data.</text>
</comment>
<gene>
    <name evidence="2" type="ORF">RJT34_27647</name>
</gene>
<dbReference type="InterPro" id="IPR017853">
    <property type="entry name" value="GH"/>
</dbReference>
<dbReference type="AlphaFoldDB" id="A0AAN9FGR9"/>
<dbReference type="Gene3D" id="3.20.20.80">
    <property type="entry name" value="Glycosidases"/>
    <property type="match status" value="1"/>
</dbReference>
<keyword evidence="1" id="KW-0732">Signal</keyword>
<dbReference type="EMBL" id="JAYKXN010000007">
    <property type="protein sequence ID" value="KAK7271608.1"/>
    <property type="molecule type" value="Genomic_DNA"/>
</dbReference>
<keyword evidence="3" id="KW-1185">Reference proteome</keyword>
<evidence type="ECO:0000256" key="1">
    <source>
        <dbReference type="SAM" id="SignalP"/>
    </source>
</evidence>
<evidence type="ECO:0000313" key="2">
    <source>
        <dbReference type="EMBL" id="KAK7271608.1"/>
    </source>
</evidence>
<name>A0AAN9FGR9_CLITE</name>
<sequence>MEIKAFALFLFWSVIEEGFADEDYHNSSLKRTTFPNHFYLVHHPLHIRKEFVDYAEVCFKAFGEDYYKWTIHASAVKLYRQNYQSIERGNKIGLAQAIGWVIPLSQSPVEIDATSRANAFKLDW</sequence>
<organism evidence="2 3">
    <name type="scientific">Clitoria ternatea</name>
    <name type="common">Butterfly pea</name>
    <dbReference type="NCBI Taxonomy" id="43366"/>
    <lineage>
        <taxon>Eukaryota</taxon>
        <taxon>Viridiplantae</taxon>
        <taxon>Streptophyta</taxon>
        <taxon>Embryophyta</taxon>
        <taxon>Tracheophyta</taxon>
        <taxon>Spermatophyta</taxon>
        <taxon>Magnoliopsida</taxon>
        <taxon>eudicotyledons</taxon>
        <taxon>Gunneridae</taxon>
        <taxon>Pentapetalae</taxon>
        <taxon>rosids</taxon>
        <taxon>fabids</taxon>
        <taxon>Fabales</taxon>
        <taxon>Fabaceae</taxon>
        <taxon>Papilionoideae</taxon>
        <taxon>50 kb inversion clade</taxon>
        <taxon>NPAAA clade</taxon>
        <taxon>indigoferoid/millettioid clade</taxon>
        <taxon>Phaseoleae</taxon>
        <taxon>Clitoria</taxon>
    </lineage>
</organism>